<feature type="transmembrane region" description="Helical" evidence="1">
    <location>
        <begin position="286"/>
        <end position="306"/>
    </location>
</feature>
<feature type="transmembrane region" description="Helical" evidence="1">
    <location>
        <begin position="432"/>
        <end position="450"/>
    </location>
</feature>
<evidence type="ECO:0000313" key="3">
    <source>
        <dbReference type="Proteomes" id="UP001595945"/>
    </source>
</evidence>
<feature type="transmembrane region" description="Helical" evidence="1">
    <location>
        <begin position="88"/>
        <end position="108"/>
    </location>
</feature>
<comment type="caution">
    <text evidence="2">The sequence shown here is derived from an EMBL/GenBank/DDBJ whole genome shotgun (WGS) entry which is preliminary data.</text>
</comment>
<feature type="transmembrane region" description="Helical" evidence="1">
    <location>
        <begin position="219"/>
        <end position="235"/>
    </location>
</feature>
<evidence type="ECO:0000256" key="1">
    <source>
        <dbReference type="SAM" id="Phobius"/>
    </source>
</evidence>
<keyword evidence="1" id="KW-0812">Transmembrane</keyword>
<name>A0ABD5Q5R7_9EURY</name>
<feature type="transmembrane region" description="Helical" evidence="1">
    <location>
        <begin position="160"/>
        <end position="179"/>
    </location>
</feature>
<proteinExistence type="predicted"/>
<dbReference type="RefSeq" id="WP_254268307.1">
    <property type="nucleotide sequence ID" value="NZ_CP100400.1"/>
</dbReference>
<dbReference type="AlphaFoldDB" id="A0ABD5Q5R7"/>
<keyword evidence="1" id="KW-1133">Transmembrane helix</keyword>
<feature type="transmembrane region" description="Helical" evidence="1">
    <location>
        <begin position="381"/>
        <end position="403"/>
    </location>
</feature>
<feature type="transmembrane region" description="Helical" evidence="1">
    <location>
        <begin position="120"/>
        <end position="140"/>
    </location>
</feature>
<dbReference type="Proteomes" id="UP001595945">
    <property type="component" value="Unassembled WGS sequence"/>
</dbReference>
<feature type="transmembrane region" description="Helical" evidence="1">
    <location>
        <begin position="57"/>
        <end position="76"/>
    </location>
</feature>
<evidence type="ECO:0000313" key="2">
    <source>
        <dbReference type="EMBL" id="MFC4826057.1"/>
    </source>
</evidence>
<protein>
    <recommendedName>
        <fullName evidence="4">Oligosaccharide repeat unit polymerase</fullName>
    </recommendedName>
</protein>
<feature type="transmembrane region" description="Helical" evidence="1">
    <location>
        <begin position="241"/>
        <end position="274"/>
    </location>
</feature>
<feature type="transmembrane region" description="Helical" evidence="1">
    <location>
        <begin position="25"/>
        <end position="45"/>
    </location>
</feature>
<reference evidence="2 3" key="1">
    <citation type="journal article" date="2019" name="Int. J. Syst. Evol. Microbiol.">
        <title>The Global Catalogue of Microorganisms (GCM) 10K type strain sequencing project: providing services to taxonomists for standard genome sequencing and annotation.</title>
        <authorList>
            <consortium name="The Broad Institute Genomics Platform"/>
            <consortium name="The Broad Institute Genome Sequencing Center for Infectious Disease"/>
            <person name="Wu L."/>
            <person name="Ma J."/>
        </authorList>
    </citation>
    <scope>NUCLEOTIDE SEQUENCE [LARGE SCALE GENOMIC DNA]</scope>
    <source>
        <strain evidence="2 3">XZYJ18</strain>
    </source>
</reference>
<organism evidence="2 3">
    <name type="scientific">Halorussus aquaticus</name>
    <dbReference type="NCBI Taxonomy" id="2953748"/>
    <lineage>
        <taxon>Archaea</taxon>
        <taxon>Methanobacteriati</taxon>
        <taxon>Methanobacteriota</taxon>
        <taxon>Stenosarchaea group</taxon>
        <taxon>Halobacteria</taxon>
        <taxon>Halobacteriales</taxon>
        <taxon>Haladaptataceae</taxon>
        <taxon>Halorussus</taxon>
    </lineage>
</organism>
<evidence type="ECO:0008006" key="4">
    <source>
        <dbReference type="Google" id="ProtNLM"/>
    </source>
</evidence>
<gene>
    <name evidence="2" type="ORF">ACFO9K_17530</name>
</gene>
<keyword evidence="1" id="KW-0472">Membrane</keyword>
<accession>A0ABD5Q5R7</accession>
<sequence>MLARSLRLVEAGKQSVDRYVSGTPYLLPLLVSVYASLILSSALYMDTGHFPAESFSVELPSLTVLAFSYVAVYLPLPLFSKELPRPSYVIVWYAYFVIYVPTMLMMFLTSGFEFRQLPTLSAIFVAMVLLASIHRIPLTGLDPGTRRLKETVRQSGVRRFWVFLLLSVVLFVTIIHTFVSISFEVHSFKEVYEVRAAYSARLATLSNLKRRIAVYSVRWFYLIAMPALLAIGFVYRDGRSVLFATVGLLMIYSITAYKSALFLPVAFVVLWVCLSGDTSLFPTYTVSGLSLFMVLSFAVDAFMGIYRPLTLVRRFIITPGVHVSYYYEYFRNKQLVLLSDRIFGSPFFEYPFDRPVPFLIGEHFFNDPGRRVNANLWATGYAQFDVAGIVAFTIILIALLWLYDSASRNRGIRFTGVLLTGYVMTFANSDPIVAILTNGFGFLIIVAVMLPRGAPTPRSPDS</sequence>
<dbReference type="EMBL" id="JBHSHT010000002">
    <property type="protein sequence ID" value="MFC4826057.1"/>
    <property type="molecule type" value="Genomic_DNA"/>
</dbReference>
<keyword evidence="3" id="KW-1185">Reference proteome</keyword>
<dbReference type="GeneID" id="73046850"/>